<dbReference type="Gene3D" id="3.30.530.20">
    <property type="match status" value="1"/>
</dbReference>
<dbReference type="CDD" id="cd05018">
    <property type="entry name" value="CoxG"/>
    <property type="match status" value="1"/>
</dbReference>
<dbReference type="EMBL" id="CP132508">
    <property type="protein sequence ID" value="WPD18501.1"/>
    <property type="molecule type" value="Genomic_DNA"/>
</dbReference>
<dbReference type="RefSeq" id="WP_318750336.1">
    <property type="nucleotide sequence ID" value="NZ_CP132508.1"/>
</dbReference>
<dbReference type="Pfam" id="PF06240">
    <property type="entry name" value="COXG"/>
    <property type="match status" value="1"/>
</dbReference>
<evidence type="ECO:0000313" key="2">
    <source>
        <dbReference type="Proteomes" id="UP001304683"/>
    </source>
</evidence>
<organism evidence="1 2">
    <name type="scientific">Thermaerobacter composti</name>
    <dbReference type="NCBI Taxonomy" id="554949"/>
    <lineage>
        <taxon>Bacteria</taxon>
        <taxon>Bacillati</taxon>
        <taxon>Bacillota</taxon>
        <taxon>Clostridia</taxon>
        <taxon>Eubacteriales</taxon>
        <taxon>Clostridiales Family XVII. Incertae Sedis</taxon>
        <taxon>Thermaerobacter</taxon>
    </lineage>
</organism>
<proteinExistence type="predicted"/>
<evidence type="ECO:0000313" key="1">
    <source>
        <dbReference type="EMBL" id="WPD18501.1"/>
    </source>
</evidence>
<dbReference type="InterPro" id="IPR010419">
    <property type="entry name" value="CO_DH_gsu"/>
</dbReference>
<sequence length="149" mass="16041">MQVAGSQKIAAPVDTVWACLNDQEILARCTPGCKRLVQVGEDRYEADLELGIAAIRGRYKGRIAIADKEPPSRYRLNIEGEGGPGFVRASLVLDLEPQGEETLLKYQGEAQVGGPVASIGQRVLSGVAKMIMGQFFGGLAREIEQRKAG</sequence>
<name>A0ABZ0QM59_9FIRM</name>
<dbReference type="SUPFAM" id="SSF55961">
    <property type="entry name" value="Bet v1-like"/>
    <property type="match status" value="1"/>
</dbReference>
<accession>A0ABZ0QM59</accession>
<dbReference type="PANTHER" id="PTHR38588:SF1">
    <property type="entry name" value="BLL0334 PROTEIN"/>
    <property type="match status" value="1"/>
</dbReference>
<keyword evidence="2" id="KW-1185">Reference proteome</keyword>
<protein>
    <submittedName>
        <fullName evidence="1">Carbon monoxide dehydrogenase subunit G</fullName>
    </submittedName>
</protein>
<dbReference type="Proteomes" id="UP001304683">
    <property type="component" value="Chromosome"/>
</dbReference>
<dbReference type="InterPro" id="IPR023393">
    <property type="entry name" value="START-like_dom_sf"/>
</dbReference>
<dbReference type="PANTHER" id="PTHR38588">
    <property type="entry name" value="BLL0334 PROTEIN"/>
    <property type="match status" value="1"/>
</dbReference>
<gene>
    <name evidence="1" type="ORF">Q5761_09025</name>
</gene>
<reference evidence="1 2" key="1">
    <citation type="submission" date="2023-08" db="EMBL/GenBank/DDBJ databases">
        <title>Genome sequence of Thermaerobacter compostii strain Ins1, a spore-forming filamentous bacterium isolated from a deep geothermal reservoir.</title>
        <authorList>
            <person name="Bregnard D."/>
            <person name="Gonzalez D."/>
            <person name="Junier P."/>
        </authorList>
    </citation>
    <scope>NUCLEOTIDE SEQUENCE [LARGE SCALE GENOMIC DNA]</scope>
    <source>
        <strain evidence="1 2">Ins1</strain>
    </source>
</reference>